<protein>
    <submittedName>
        <fullName evidence="1">Uncharacterized protein</fullName>
    </submittedName>
</protein>
<dbReference type="Proteomes" id="UP000011668">
    <property type="component" value="Unassembled WGS sequence"/>
</dbReference>
<keyword evidence="2" id="KW-1185">Reference proteome</keyword>
<sequence length="67" mass="7999">MFRGISAISRSEWPFTPFHSSSENFATFIRSIHYNLAMERSPRFGSNISNIIPLPTYFVLYWYSRFR</sequence>
<accession>L8WNC7</accession>
<dbReference type="AlphaFoldDB" id="L8WNC7"/>
<proteinExistence type="predicted"/>
<dbReference type="HOGENOM" id="CLU_2814192_0_0_1"/>
<evidence type="ECO:0000313" key="1">
    <source>
        <dbReference type="EMBL" id="ELU37844.1"/>
    </source>
</evidence>
<comment type="caution">
    <text evidence="1">The sequence shown here is derived from an EMBL/GenBank/DDBJ whole genome shotgun (WGS) entry which is preliminary data.</text>
</comment>
<evidence type="ECO:0000313" key="2">
    <source>
        <dbReference type="Proteomes" id="UP000011668"/>
    </source>
</evidence>
<dbReference type="EMBL" id="AFRT01002426">
    <property type="protein sequence ID" value="ELU37844.1"/>
    <property type="molecule type" value="Genomic_DNA"/>
</dbReference>
<organism evidence="1 2">
    <name type="scientific">Thanatephorus cucumeris (strain AG1-IA)</name>
    <name type="common">Rice sheath blight fungus</name>
    <name type="synonym">Rhizoctonia solani</name>
    <dbReference type="NCBI Taxonomy" id="983506"/>
    <lineage>
        <taxon>Eukaryota</taxon>
        <taxon>Fungi</taxon>
        <taxon>Dikarya</taxon>
        <taxon>Basidiomycota</taxon>
        <taxon>Agaricomycotina</taxon>
        <taxon>Agaricomycetes</taxon>
        <taxon>Cantharellales</taxon>
        <taxon>Ceratobasidiaceae</taxon>
        <taxon>Rhizoctonia</taxon>
        <taxon>Rhizoctonia solani AG-1</taxon>
    </lineage>
</organism>
<gene>
    <name evidence="1" type="ORF">AG1IA_08121</name>
</gene>
<reference evidence="1 2" key="1">
    <citation type="journal article" date="2013" name="Nat. Commun.">
        <title>The evolution and pathogenic mechanisms of the rice sheath blight pathogen.</title>
        <authorList>
            <person name="Zheng A."/>
            <person name="Lin R."/>
            <person name="Xu L."/>
            <person name="Qin P."/>
            <person name="Tang C."/>
            <person name="Ai P."/>
            <person name="Zhang D."/>
            <person name="Liu Y."/>
            <person name="Sun Z."/>
            <person name="Feng H."/>
            <person name="Wang Y."/>
            <person name="Chen Y."/>
            <person name="Liang X."/>
            <person name="Fu R."/>
            <person name="Li Q."/>
            <person name="Zhang J."/>
            <person name="Yu X."/>
            <person name="Xie Z."/>
            <person name="Ding L."/>
            <person name="Guan P."/>
            <person name="Tang J."/>
            <person name="Liang Y."/>
            <person name="Wang S."/>
            <person name="Deng Q."/>
            <person name="Li S."/>
            <person name="Zhu J."/>
            <person name="Wang L."/>
            <person name="Liu H."/>
            <person name="Li P."/>
        </authorList>
    </citation>
    <scope>NUCLEOTIDE SEQUENCE [LARGE SCALE GENOMIC DNA]</scope>
    <source>
        <strain evidence="2">AG-1 IA</strain>
    </source>
</reference>
<dbReference type="OrthoDB" id="2202043at2759"/>
<name>L8WNC7_THACA</name>